<evidence type="ECO:0000256" key="1">
    <source>
        <dbReference type="ARBA" id="ARBA00004479"/>
    </source>
</evidence>
<keyword evidence="11" id="KW-0472">Membrane</keyword>
<comment type="subcellular location">
    <subcellularLocation>
        <location evidence="1">Membrane</location>
        <topology evidence="1">Single-pass type I membrane protein</topology>
    </subcellularLocation>
</comment>
<sequence>MMSKFILFVVLNLCFVSSQSTSTSINCPLDFTILSHLSAASRNSTDVISQCKLILQGIRLVQSDYLRHSNSFLVSTAFTESCWQSLQSVFNEYPHSFNIRSTCGFQAQFITQGCNNITTRGQYEAKNSHLTLNNVVKSCKKTLQNRNFCAECSLATSGLGPSDSHEALPSDVKGEKVYYESDCVGYRWMYAAAFGNSYGPADRHTANCLLALTFDSPKSNKKHIKTITFVFLAFGFLILVMACVGFWLMWRYKLNMYKRQKKIFNSSPDLDMIGGDATLIKFTFSEVQKATNNFSLLNIIGRGKYGNVFKGVLPDGTEVAVKRFKNCSAAGDTSFAHEVEVIASVLHVNLVALRGYCIAITKYEGHQRIILFDLMKNGSLDDHLFGSTEKKLSWPIRQKIALGTARGLAYLHHGAQPCIIHRDVKASNILLDDDFEPKVADFGLAKFALEGVSHLSTHAAGTMGYVAPEYALLGQLTERSDVYSFGIVLLELLSGKKALFEHQDDQYTLLADWAWSLVRKGRPLDVVEEGIAELGPVEIMENYVFLAVICCHPQLYARPTMDQIVKILDSLSPVPVIPERPVSVN</sequence>
<keyword evidence="10" id="KW-1133">Transmembrane helix</keyword>
<reference evidence="17" key="2">
    <citation type="submission" date="2022-03" db="EMBL/GenBank/DDBJ databases">
        <title>Draft title - Genomic analysis of global carrot germplasm unveils the trajectory of domestication and the origin of high carotenoid orange carrot.</title>
        <authorList>
            <person name="Iorizzo M."/>
            <person name="Ellison S."/>
            <person name="Senalik D."/>
            <person name="Macko-Podgorni A."/>
            <person name="Grzebelus D."/>
            <person name="Bostan H."/>
            <person name="Rolling W."/>
            <person name="Curaba J."/>
            <person name="Simon P."/>
        </authorList>
    </citation>
    <scope>NUCLEOTIDE SEQUENCE</scope>
    <source>
        <tissue evidence="17">Leaf</tissue>
    </source>
</reference>
<dbReference type="CDD" id="cd14066">
    <property type="entry name" value="STKc_IRAK"/>
    <property type="match status" value="1"/>
</dbReference>
<dbReference type="InterPro" id="IPR011009">
    <property type="entry name" value="Kinase-like_dom_sf"/>
</dbReference>
<keyword evidence="13" id="KW-0325">Glycoprotein</keyword>
<dbReference type="Proteomes" id="UP000077755">
    <property type="component" value="Chromosome 1"/>
</dbReference>
<dbReference type="FunFam" id="1.10.510.10:FF:000287">
    <property type="entry name" value="probable LRR receptor-like serine/threonine-protein kinase RKF3"/>
    <property type="match status" value="1"/>
</dbReference>
<evidence type="ECO:0000256" key="13">
    <source>
        <dbReference type="ARBA" id="ARBA00023180"/>
    </source>
</evidence>
<gene>
    <name evidence="17" type="ORF">DCAR_0102902</name>
</gene>
<dbReference type="GO" id="GO:0005524">
    <property type="term" value="F:ATP binding"/>
    <property type="evidence" value="ECO:0007669"/>
    <property type="project" value="UniProtKB-UniRule"/>
</dbReference>
<evidence type="ECO:0000256" key="14">
    <source>
        <dbReference type="ARBA" id="ARBA00047899"/>
    </source>
</evidence>
<keyword evidence="3" id="KW-0723">Serine/threonine-protein kinase</keyword>
<proteinExistence type="predicted"/>
<keyword evidence="6" id="KW-0732">Signal</keyword>
<evidence type="ECO:0000256" key="11">
    <source>
        <dbReference type="ARBA" id="ARBA00023136"/>
    </source>
</evidence>
<keyword evidence="9" id="KW-0067">ATP-binding</keyword>
<dbReference type="Gramene" id="KZN10110">
    <property type="protein sequence ID" value="KZN10110"/>
    <property type="gene ID" value="DCAR_002766"/>
</dbReference>
<dbReference type="Gene3D" id="1.10.510.10">
    <property type="entry name" value="Transferase(Phosphotransferase) domain 1"/>
    <property type="match status" value="1"/>
</dbReference>
<dbReference type="OrthoDB" id="780646at2759"/>
<reference evidence="17" key="1">
    <citation type="journal article" date="2016" name="Nat. Genet.">
        <title>A high-quality carrot genome assembly provides new insights into carotenoid accumulation and asterid genome evolution.</title>
        <authorList>
            <person name="Iorizzo M."/>
            <person name="Ellison S."/>
            <person name="Senalik D."/>
            <person name="Zeng P."/>
            <person name="Satapoomin P."/>
            <person name="Huang J."/>
            <person name="Bowman M."/>
            <person name="Iovene M."/>
            <person name="Sanseverino W."/>
            <person name="Cavagnaro P."/>
            <person name="Yildiz M."/>
            <person name="Macko-Podgorni A."/>
            <person name="Moranska E."/>
            <person name="Grzebelus E."/>
            <person name="Grzebelus D."/>
            <person name="Ashrafi H."/>
            <person name="Zheng Z."/>
            <person name="Cheng S."/>
            <person name="Spooner D."/>
            <person name="Van Deynze A."/>
            <person name="Simon P."/>
        </authorList>
    </citation>
    <scope>NUCLEOTIDE SEQUENCE</scope>
    <source>
        <tissue evidence="17">Leaf</tissue>
    </source>
</reference>
<evidence type="ECO:0000256" key="10">
    <source>
        <dbReference type="ARBA" id="ARBA00022989"/>
    </source>
</evidence>
<dbReference type="EC" id="2.7.11.1" evidence="2"/>
<dbReference type="InterPro" id="IPR008271">
    <property type="entry name" value="Ser/Thr_kinase_AS"/>
</dbReference>
<dbReference type="InterPro" id="IPR017441">
    <property type="entry name" value="Protein_kinase_ATP_BS"/>
</dbReference>
<dbReference type="PROSITE" id="PS50011">
    <property type="entry name" value="PROTEIN_KINASE_DOM"/>
    <property type="match status" value="1"/>
</dbReference>
<evidence type="ECO:0000256" key="6">
    <source>
        <dbReference type="ARBA" id="ARBA00022729"/>
    </source>
</evidence>
<dbReference type="PANTHER" id="PTHR47989">
    <property type="entry name" value="OS01G0750732 PROTEIN"/>
    <property type="match status" value="1"/>
</dbReference>
<organism evidence="17 18">
    <name type="scientific">Daucus carota subsp. sativus</name>
    <name type="common">Carrot</name>
    <dbReference type="NCBI Taxonomy" id="79200"/>
    <lineage>
        <taxon>Eukaryota</taxon>
        <taxon>Viridiplantae</taxon>
        <taxon>Streptophyta</taxon>
        <taxon>Embryophyta</taxon>
        <taxon>Tracheophyta</taxon>
        <taxon>Spermatophyta</taxon>
        <taxon>Magnoliopsida</taxon>
        <taxon>eudicotyledons</taxon>
        <taxon>Gunneridae</taxon>
        <taxon>Pentapetalae</taxon>
        <taxon>asterids</taxon>
        <taxon>campanulids</taxon>
        <taxon>Apiales</taxon>
        <taxon>Apiaceae</taxon>
        <taxon>Apioideae</taxon>
        <taxon>Scandiceae</taxon>
        <taxon>Daucinae</taxon>
        <taxon>Daucus</taxon>
        <taxon>Daucus sect. Daucus</taxon>
    </lineage>
</organism>
<evidence type="ECO:0000256" key="5">
    <source>
        <dbReference type="ARBA" id="ARBA00022692"/>
    </source>
</evidence>
<dbReference type="FunFam" id="3.30.200.20:FF:000390">
    <property type="entry name" value="probable LRR receptor-like serine/threonine-protein kinase RKF3"/>
    <property type="match status" value="1"/>
</dbReference>
<dbReference type="InterPro" id="IPR000719">
    <property type="entry name" value="Prot_kinase_dom"/>
</dbReference>
<evidence type="ECO:0000256" key="15">
    <source>
        <dbReference type="ARBA" id="ARBA00048679"/>
    </source>
</evidence>
<keyword evidence="8" id="KW-0418">Kinase</keyword>
<dbReference type="SUPFAM" id="SSF56112">
    <property type="entry name" value="Protein kinase-like (PK-like)"/>
    <property type="match status" value="1"/>
</dbReference>
<dbReference type="AlphaFoldDB" id="A0A166HDB9"/>
<evidence type="ECO:0000256" key="2">
    <source>
        <dbReference type="ARBA" id="ARBA00012513"/>
    </source>
</evidence>
<evidence type="ECO:0000313" key="17">
    <source>
        <dbReference type="EMBL" id="WOG83724.1"/>
    </source>
</evidence>
<evidence type="ECO:0000256" key="9">
    <source>
        <dbReference type="ARBA" id="ARBA00022840"/>
    </source>
</evidence>
<evidence type="ECO:0000256" key="12">
    <source>
        <dbReference type="ARBA" id="ARBA00023170"/>
    </source>
</evidence>
<comment type="catalytic activity">
    <reaction evidence="14">
        <text>L-threonyl-[protein] + ATP = O-phospho-L-threonyl-[protein] + ADP + H(+)</text>
        <dbReference type="Rhea" id="RHEA:46608"/>
        <dbReference type="Rhea" id="RHEA-COMP:11060"/>
        <dbReference type="Rhea" id="RHEA-COMP:11605"/>
        <dbReference type="ChEBI" id="CHEBI:15378"/>
        <dbReference type="ChEBI" id="CHEBI:30013"/>
        <dbReference type="ChEBI" id="CHEBI:30616"/>
        <dbReference type="ChEBI" id="CHEBI:61977"/>
        <dbReference type="ChEBI" id="CHEBI:456216"/>
        <dbReference type="EC" id="2.7.11.1"/>
    </reaction>
</comment>
<keyword evidence="7" id="KW-0547">Nucleotide-binding</keyword>
<keyword evidence="12" id="KW-0675">Receptor</keyword>
<dbReference type="SMART" id="SM00220">
    <property type="entry name" value="S_TKc"/>
    <property type="match status" value="1"/>
</dbReference>
<dbReference type="OMA" id="HTANCLL"/>
<evidence type="ECO:0000313" key="18">
    <source>
        <dbReference type="Proteomes" id="UP000077755"/>
    </source>
</evidence>
<dbReference type="Pfam" id="PF00069">
    <property type="entry name" value="Pkinase"/>
    <property type="match status" value="1"/>
</dbReference>
<protein>
    <recommendedName>
        <fullName evidence="2">non-specific serine/threonine protein kinase</fullName>
        <ecNumber evidence="2">2.7.11.1</ecNumber>
    </recommendedName>
</protein>
<keyword evidence="5" id="KW-0812">Transmembrane</keyword>
<accession>A0A166HDB9</accession>
<keyword evidence="4" id="KW-0808">Transferase</keyword>
<dbReference type="PROSITE" id="PS00107">
    <property type="entry name" value="PROTEIN_KINASE_ATP"/>
    <property type="match status" value="1"/>
</dbReference>
<dbReference type="GO" id="GO:0016020">
    <property type="term" value="C:membrane"/>
    <property type="evidence" value="ECO:0007669"/>
    <property type="project" value="UniProtKB-SubCell"/>
</dbReference>
<evidence type="ECO:0000256" key="4">
    <source>
        <dbReference type="ARBA" id="ARBA00022679"/>
    </source>
</evidence>
<dbReference type="PROSITE" id="PS00108">
    <property type="entry name" value="PROTEIN_KINASE_ST"/>
    <property type="match status" value="1"/>
</dbReference>
<dbReference type="GO" id="GO:0004674">
    <property type="term" value="F:protein serine/threonine kinase activity"/>
    <property type="evidence" value="ECO:0007669"/>
    <property type="project" value="UniProtKB-KW"/>
</dbReference>
<evidence type="ECO:0000259" key="16">
    <source>
        <dbReference type="PROSITE" id="PS50011"/>
    </source>
</evidence>
<evidence type="ECO:0000256" key="7">
    <source>
        <dbReference type="ARBA" id="ARBA00022741"/>
    </source>
</evidence>
<evidence type="ECO:0000256" key="8">
    <source>
        <dbReference type="ARBA" id="ARBA00022777"/>
    </source>
</evidence>
<feature type="domain" description="Protein kinase" evidence="16">
    <location>
        <begin position="294"/>
        <end position="577"/>
    </location>
</feature>
<dbReference type="Gene3D" id="3.30.200.20">
    <property type="entry name" value="Phosphorylase Kinase, domain 1"/>
    <property type="match status" value="1"/>
</dbReference>
<keyword evidence="18" id="KW-1185">Reference proteome</keyword>
<dbReference type="Pfam" id="PF19160">
    <property type="entry name" value="SPARK"/>
    <property type="match status" value="1"/>
</dbReference>
<evidence type="ECO:0000256" key="3">
    <source>
        <dbReference type="ARBA" id="ARBA00022527"/>
    </source>
</evidence>
<comment type="catalytic activity">
    <reaction evidence="15">
        <text>L-seryl-[protein] + ATP = O-phospho-L-seryl-[protein] + ADP + H(+)</text>
        <dbReference type="Rhea" id="RHEA:17989"/>
        <dbReference type="Rhea" id="RHEA-COMP:9863"/>
        <dbReference type="Rhea" id="RHEA-COMP:11604"/>
        <dbReference type="ChEBI" id="CHEBI:15378"/>
        <dbReference type="ChEBI" id="CHEBI:29999"/>
        <dbReference type="ChEBI" id="CHEBI:30616"/>
        <dbReference type="ChEBI" id="CHEBI:83421"/>
        <dbReference type="ChEBI" id="CHEBI:456216"/>
        <dbReference type="EC" id="2.7.11.1"/>
    </reaction>
</comment>
<name>A0A166HDB9_DAUCS</name>
<dbReference type="PANTHER" id="PTHR47989:SF62">
    <property type="entry name" value="OS05G0423500 PROTEIN"/>
    <property type="match status" value="1"/>
</dbReference>
<dbReference type="EMBL" id="CP093343">
    <property type="protein sequence ID" value="WOG83724.1"/>
    <property type="molecule type" value="Genomic_DNA"/>
</dbReference>
<dbReference type="InterPro" id="IPR043891">
    <property type="entry name" value="SPARK"/>
</dbReference>